<dbReference type="AlphaFoldDB" id="A0A8X7QP03"/>
<feature type="repeat" description="PPR" evidence="2">
    <location>
        <begin position="53"/>
        <end position="87"/>
    </location>
</feature>
<feature type="repeat" description="PPR" evidence="2">
    <location>
        <begin position="263"/>
        <end position="297"/>
    </location>
</feature>
<dbReference type="NCBIfam" id="TIGR00756">
    <property type="entry name" value="PPR"/>
    <property type="match status" value="10"/>
</dbReference>
<keyword evidence="5" id="KW-1185">Reference proteome</keyword>
<dbReference type="EMBL" id="JAAMPC010000013">
    <property type="protein sequence ID" value="KAG2273057.1"/>
    <property type="molecule type" value="Genomic_DNA"/>
</dbReference>
<feature type="region of interest" description="Disordered" evidence="3">
    <location>
        <begin position="407"/>
        <end position="427"/>
    </location>
</feature>
<gene>
    <name evidence="4" type="ORF">Bca52824_067612</name>
</gene>
<comment type="caution">
    <text evidence="4">The sequence shown here is derived from an EMBL/GenBank/DDBJ whole genome shotgun (WGS) entry which is preliminary data.</text>
</comment>
<dbReference type="Pfam" id="PF13041">
    <property type="entry name" value="PPR_2"/>
    <property type="match status" value="4"/>
</dbReference>
<dbReference type="GO" id="GO:0003723">
    <property type="term" value="F:RNA binding"/>
    <property type="evidence" value="ECO:0007669"/>
    <property type="project" value="InterPro"/>
</dbReference>
<feature type="repeat" description="PPR" evidence="2">
    <location>
        <begin position="537"/>
        <end position="571"/>
    </location>
</feature>
<dbReference type="OrthoDB" id="185373at2759"/>
<organism evidence="4 5">
    <name type="scientific">Brassica carinata</name>
    <name type="common">Ethiopian mustard</name>
    <name type="synonym">Abyssinian cabbage</name>
    <dbReference type="NCBI Taxonomy" id="52824"/>
    <lineage>
        <taxon>Eukaryota</taxon>
        <taxon>Viridiplantae</taxon>
        <taxon>Streptophyta</taxon>
        <taxon>Embryophyta</taxon>
        <taxon>Tracheophyta</taxon>
        <taxon>Spermatophyta</taxon>
        <taxon>Magnoliopsida</taxon>
        <taxon>eudicotyledons</taxon>
        <taxon>Gunneridae</taxon>
        <taxon>Pentapetalae</taxon>
        <taxon>rosids</taxon>
        <taxon>malvids</taxon>
        <taxon>Brassicales</taxon>
        <taxon>Brassicaceae</taxon>
        <taxon>Brassiceae</taxon>
        <taxon>Brassica</taxon>
    </lineage>
</organism>
<feature type="compositionally biased region" description="Polar residues" evidence="3">
    <location>
        <begin position="407"/>
        <end position="421"/>
    </location>
</feature>
<dbReference type="PROSITE" id="PS51375">
    <property type="entry name" value="PPR"/>
    <property type="match status" value="8"/>
</dbReference>
<dbReference type="GO" id="GO:0009451">
    <property type="term" value="P:RNA modification"/>
    <property type="evidence" value="ECO:0007669"/>
    <property type="project" value="InterPro"/>
</dbReference>
<dbReference type="InterPro" id="IPR046960">
    <property type="entry name" value="PPR_At4g14850-like_plant"/>
</dbReference>
<dbReference type="PANTHER" id="PTHR47926">
    <property type="entry name" value="PENTATRICOPEPTIDE REPEAT-CONTAINING PROTEIN"/>
    <property type="match status" value="1"/>
</dbReference>
<dbReference type="PANTHER" id="PTHR47926:SF347">
    <property type="entry name" value="PENTATRICOPEPTIDE REPEAT-CONTAINING PROTEIN"/>
    <property type="match status" value="1"/>
</dbReference>
<name>A0A8X7QP03_BRACI</name>
<evidence type="ECO:0000313" key="5">
    <source>
        <dbReference type="Proteomes" id="UP000886595"/>
    </source>
</evidence>
<feature type="repeat" description="PPR" evidence="2">
    <location>
        <begin position="646"/>
        <end position="680"/>
    </location>
</feature>
<evidence type="ECO:0008006" key="6">
    <source>
        <dbReference type="Google" id="ProtNLM"/>
    </source>
</evidence>
<feature type="repeat" description="PPR" evidence="2">
    <location>
        <begin position="361"/>
        <end position="395"/>
    </location>
</feature>
<sequence length="777" mass="87130">MTELNQLHALMIKSSVIKNIIPLSRLIDFCTTSPETTNLTYASSIFETIDSPSVYIWNSMIRGYSNSPKQDKALTFYQEMLRKGYCPDYFTFPYVLKACSVLRDVKFGRCVHGFVLKTGFVVNMYVSTCLLHMYMCCGEVECGLKVFEGVPKWNVVGWGSLVSGFVSNNRFRDAIEVFSEMERHGVEVNEMIMVDLLVACGRCKDIETGKWFHGLLKELGFDPYFQSGDDFNVILATSLVDMYGKCGEMRTARYLFDEMPERSLVSWNSIITGYSQSGDGEEAMRLFLDMIGLGVSPDKVTFLSVIRASMIQGSGRMLHGYVLKTGFVKDAAVVCALVNMYAKTGDAESAKRAFEDLEKKDTIAWTVVIIGLASHGHGNEALSVFQRMREEALKSLYINTDEEALQNTSLPPGELQNNDGTKPTPRPHDQILCHQNIIPLSRLIDFCTTSPETTNLTYASSIFETIDSPSVYIWNSMIRGYSNSPKQDKALTFYQEMLRKGHSPDHFTFPYVLKACWDVKFGSGVWSEGFEGVPKWNVVGWGSLVSGFVSNNRFRDAIEVFSEMERHGVEVNETVMVDLLVACGRCKDIERGKWFHGLVKELGFDPFLQSGDDFNVILATSLVDMYGKCGEMRTARYLFDEMPERSLVSWNSIITGYSQNGDGEEAMRLFLDMIGLGVSPDKVTFLSVIRASMIQGSGRMLHGYVLKTGFVKDAAVVCALVNMYAKTGDAESAKRAFEDLEKKDTIAWTVVIIGLASHGHGNEALSVFQRMREEEKF</sequence>
<evidence type="ECO:0000256" key="2">
    <source>
        <dbReference type="PROSITE-ProRule" id="PRU00708"/>
    </source>
</evidence>
<dbReference type="FunFam" id="1.25.40.10:FF:000417">
    <property type="entry name" value="Pentatricopeptide repeat-containing protein At4g38010"/>
    <property type="match status" value="1"/>
</dbReference>
<evidence type="ECO:0000256" key="1">
    <source>
        <dbReference type="ARBA" id="ARBA00022737"/>
    </source>
</evidence>
<proteinExistence type="predicted"/>
<dbReference type="InterPro" id="IPR002885">
    <property type="entry name" value="PPR_rpt"/>
</dbReference>
<keyword evidence="1" id="KW-0677">Repeat</keyword>
<feature type="repeat" description="PPR" evidence="2">
    <location>
        <begin position="744"/>
        <end position="774"/>
    </location>
</feature>
<dbReference type="Proteomes" id="UP000886595">
    <property type="component" value="Unassembled WGS sequence"/>
</dbReference>
<reference evidence="4 5" key="1">
    <citation type="submission" date="2020-02" db="EMBL/GenBank/DDBJ databases">
        <authorList>
            <person name="Ma Q."/>
            <person name="Huang Y."/>
            <person name="Song X."/>
            <person name="Pei D."/>
        </authorList>
    </citation>
    <scope>NUCLEOTIDE SEQUENCE [LARGE SCALE GENOMIC DNA]</scope>
    <source>
        <strain evidence="4">Sxm20200214</strain>
        <tissue evidence="4">Leaf</tissue>
    </source>
</reference>
<evidence type="ECO:0000256" key="3">
    <source>
        <dbReference type="SAM" id="MobiDB-lite"/>
    </source>
</evidence>
<dbReference type="FunFam" id="1.25.40.10:FF:000427">
    <property type="entry name" value="Pentatricopeptide repeat-containing protein chloroplastic"/>
    <property type="match status" value="1"/>
</dbReference>
<feature type="repeat" description="PPR" evidence="2">
    <location>
        <begin position="470"/>
        <end position="504"/>
    </location>
</feature>
<dbReference type="Pfam" id="PF01535">
    <property type="entry name" value="PPR"/>
    <property type="match status" value="8"/>
</dbReference>
<dbReference type="InterPro" id="IPR011990">
    <property type="entry name" value="TPR-like_helical_dom_sf"/>
</dbReference>
<feature type="repeat" description="PPR" evidence="2">
    <location>
        <begin position="154"/>
        <end position="188"/>
    </location>
</feature>
<dbReference type="Gene3D" id="1.25.40.10">
    <property type="entry name" value="Tetratricopeptide repeat domain"/>
    <property type="match status" value="8"/>
</dbReference>
<accession>A0A8X7QP03</accession>
<evidence type="ECO:0000313" key="4">
    <source>
        <dbReference type="EMBL" id="KAG2273057.1"/>
    </source>
</evidence>
<dbReference type="FunFam" id="1.25.40.10:FF:000073">
    <property type="entry name" value="Pentatricopeptide repeat-containing protein chloroplastic"/>
    <property type="match status" value="1"/>
</dbReference>
<protein>
    <recommendedName>
        <fullName evidence="6">Pentatricopeptide repeat-containing protein</fullName>
    </recommendedName>
</protein>